<dbReference type="EMBL" id="NCTU01000023">
    <property type="protein sequence ID" value="PUW01497.1"/>
    <property type="molecule type" value="Genomic_DNA"/>
</dbReference>
<evidence type="ECO:0000256" key="1">
    <source>
        <dbReference type="SAM" id="MobiDB-lite"/>
    </source>
</evidence>
<dbReference type="RefSeq" id="WP_085107756.1">
    <property type="nucleotide sequence ID" value="NZ_NCTU01000023.1"/>
</dbReference>
<name>A0AA45BXU5_CROSK</name>
<sequence>MGVKLTETRINTLLSTLNDLICEDGLLTREQRENMVMTVATLGGLNERIRQAAAEKEARKQAKAEKPPKKPREPDLVFPRNGKPWASEDLDLIHSIIDGIPDAEIDNQVLWLSEKQGRTPYAIALKIVGEGRCDEEWAKTWQPAAKEIREKYAQLQQETELQQDTALSAS</sequence>
<accession>A0AA45BXU5</accession>
<comment type="caution">
    <text evidence="2">The sequence shown here is derived from an EMBL/GenBank/DDBJ whole genome shotgun (WGS) entry which is preliminary data.</text>
</comment>
<feature type="compositionally biased region" description="Basic and acidic residues" evidence="1">
    <location>
        <begin position="52"/>
        <end position="75"/>
    </location>
</feature>
<feature type="region of interest" description="Disordered" evidence="1">
    <location>
        <begin position="52"/>
        <end position="82"/>
    </location>
</feature>
<dbReference type="AlphaFoldDB" id="A0AA45BXU5"/>
<protein>
    <submittedName>
        <fullName evidence="2">Uncharacterized protein</fullName>
    </submittedName>
</protein>
<dbReference type="Proteomes" id="UP000244856">
    <property type="component" value="Unassembled WGS sequence"/>
</dbReference>
<proteinExistence type="predicted"/>
<gene>
    <name evidence="2" type="ORF">B7T07_20635</name>
</gene>
<organism evidence="2 3">
    <name type="scientific">Cronobacter sakazakii</name>
    <name type="common">Enterobacter sakazakii</name>
    <dbReference type="NCBI Taxonomy" id="28141"/>
    <lineage>
        <taxon>Bacteria</taxon>
        <taxon>Pseudomonadati</taxon>
        <taxon>Pseudomonadota</taxon>
        <taxon>Gammaproteobacteria</taxon>
        <taxon>Enterobacterales</taxon>
        <taxon>Enterobacteriaceae</taxon>
        <taxon>Cronobacter</taxon>
    </lineage>
</organism>
<reference evidence="2 3" key="1">
    <citation type="submission" date="2017-04" db="EMBL/GenBank/DDBJ databases">
        <title>Cronobacter sakazakii, ST83 Lineage Isolates.</title>
        <authorList>
            <person name="Chase H."/>
            <person name="Tall B."/>
            <person name="Gopinath G."/>
            <person name="Lehner A."/>
        </authorList>
    </citation>
    <scope>NUCLEOTIDE SEQUENCE [LARGE SCALE GENOMIC DNA]</scope>
    <source>
        <strain evidence="2 3">MOD1_Comp15</strain>
    </source>
</reference>
<evidence type="ECO:0000313" key="2">
    <source>
        <dbReference type="EMBL" id="PUW01497.1"/>
    </source>
</evidence>
<evidence type="ECO:0000313" key="3">
    <source>
        <dbReference type="Proteomes" id="UP000244856"/>
    </source>
</evidence>